<dbReference type="InterPro" id="IPR029056">
    <property type="entry name" value="Ribokinase-like"/>
</dbReference>
<organism evidence="8 9">
    <name type="scientific">Crassaminicella thermophila</name>
    <dbReference type="NCBI Taxonomy" id="2599308"/>
    <lineage>
        <taxon>Bacteria</taxon>
        <taxon>Bacillati</taxon>
        <taxon>Bacillota</taxon>
        <taxon>Clostridia</taxon>
        <taxon>Eubacteriales</taxon>
        <taxon>Clostridiaceae</taxon>
        <taxon>Crassaminicella</taxon>
    </lineage>
</organism>
<dbReference type="PANTHER" id="PTHR46566">
    <property type="entry name" value="1-PHOSPHOFRUCTOKINASE-RELATED"/>
    <property type="match status" value="1"/>
</dbReference>
<evidence type="ECO:0000259" key="7">
    <source>
        <dbReference type="Pfam" id="PF00294"/>
    </source>
</evidence>
<dbReference type="PIRSF" id="PIRSF000535">
    <property type="entry name" value="1PFK/6PFK/LacC"/>
    <property type="match status" value="1"/>
</dbReference>
<comment type="catalytic activity">
    <reaction evidence="6">
        <text>D-tagatofuranose 6-phosphate + ATP = D-tagatofuranose 1,6-bisphosphate + ADP + H(+)</text>
        <dbReference type="Rhea" id="RHEA:12420"/>
        <dbReference type="ChEBI" id="CHEBI:15378"/>
        <dbReference type="ChEBI" id="CHEBI:30616"/>
        <dbReference type="ChEBI" id="CHEBI:58694"/>
        <dbReference type="ChEBI" id="CHEBI:58695"/>
        <dbReference type="ChEBI" id="CHEBI:456216"/>
        <dbReference type="EC" id="2.7.1.144"/>
    </reaction>
</comment>
<dbReference type="OrthoDB" id="9801219at2"/>
<keyword evidence="5 6" id="KW-0067">ATP-binding</keyword>
<dbReference type="PANTHER" id="PTHR46566:SF1">
    <property type="entry name" value="1-PHOSPHOFRUCTOKINASE"/>
    <property type="match status" value="1"/>
</dbReference>
<dbReference type="EC" id="2.7.1.144" evidence="6"/>
<evidence type="ECO:0000313" key="9">
    <source>
        <dbReference type="Proteomes" id="UP000324646"/>
    </source>
</evidence>
<evidence type="ECO:0000256" key="1">
    <source>
        <dbReference type="ARBA" id="ARBA00005380"/>
    </source>
</evidence>
<dbReference type="GO" id="GO:0005988">
    <property type="term" value="P:lactose metabolic process"/>
    <property type="evidence" value="ECO:0007669"/>
    <property type="project" value="UniProtKB-KW"/>
</dbReference>
<sequence length="312" mass="34469">MITTVTLNPAIDRAYVINDFKPNNKYHIHVEDVKITAGGKGLNVARVATILGEKVNATGLLGGYSGKFIKEELDKLDIYTSFVQINEPSRIFTAIVDPLNKTETIVAEKGPVVTKEELNAFVMEFVKILKYSQIIVAAGSVPQGLPKTIYGDMVKIAKDNNVKMIIDASGNYLEEAIKAKPFMIKPNLEELEELVGYKLDSDYKIIFECKHICKQGIEVVGISLGDKGAIFTTKDGVYKVCAPKVSPINSVGCGDAFVAGFAVSIYRKNDLEEAFKWAVATGTANVIEEKIGYVDLKWVEKFYKEIKVKRLD</sequence>
<reference evidence="8 9" key="1">
    <citation type="submission" date="2019-07" db="EMBL/GenBank/DDBJ databases">
        <title>Complete genome of Crassaminicella thermophila SY095.</title>
        <authorList>
            <person name="Li X."/>
        </authorList>
    </citation>
    <scope>NUCLEOTIDE SEQUENCE [LARGE SCALE GENOMIC DNA]</scope>
    <source>
        <strain evidence="8 9">SY095</strain>
    </source>
</reference>
<evidence type="ECO:0000256" key="2">
    <source>
        <dbReference type="ARBA" id="ARBA00022679"/>
    </source>
</evidence>
<keyword evidence="2 6" id="KW-0808">Transferase</keyword>
<comment type="similarity">
    <text evidence="1">Belongs to the carbohydrate kinase pfkB family.</text>
</comment>
<dbReference type="GO" id="GO:0008662">
    <property type="term" value="F:1-phosphofructokinase activity"/>
    <property type="evidence" value="ECO:0007669"/>
    <property type="project" value="InterPro"/>
</dbReference>
<dbReference type="AlphaFoldDB" id="A0A5C0SFH2"/>
<dbReference type="EMBL" id="CP042243">
    <property type="protein sequence ID" value="QEK12536.1"/>
    <property type="molecule type" value="Genomic_DNA"/>
</dbReference>
<protein>
    <recommendedName>
        <fullName evidence="6">Tagatose-6-phosphate kinase</fullName>
        <ecNumber evidence="6">2.7.1.144</ecNumber>
    </recommendedName>
</protein>
<evidence type="ECO:0000256" key="4">
    <source>
        <dbReference type="ARBA" id="ARBA00022777"/>
    </source>
</evidence>
<evidence type="ECO:0000313" key="8">
    <source>
        <dbReference type="EMBL" id="QEK12536.1"/>
    </source>
</evidence>
<proteinExistence type="inferred from homology"/>
<dbReference type="NCBIfam" id="TIGR03828">
    <property type="entry name" value="pfkB"/>
    <property type="match status" value="1"/>
</dbReference>
<accession>A0A5C0SFH2</accession>
<dbReference type="Pfam" id="PF00294">
    <property type="entry name" value="PfkB"/>
    <property type="match status" value="1"/>
</dbReference>
<evidence type="ECO:0000256" key="3">
    <source>
        <dbReference type="ARBA" id="ARBA00022741"/>
    </source>
</evidence>
<evidence type="ECO:0000256" key="5">
    <source>
        <dbReference type="ARBA" id="ARBA00022840"/>
    </source>
</evidence>
<dbReference type="GO" id="GO:2001059">
    <property type="term" value="P:D-tagatose 6-phosphate catabolic process"/>
    <property type="evidence" value="ECO:0007669"/>
    <property type="project" value="UniProtKB-UniPathway"/>
</dbReference>
<gene>
    <name evidence="8" type="primary">pfkB</name>
    <name evidence="8" type="ORF">FQB35_09485</name>
</gene>
<evidence type="ECO:0000256" key="6">
    <source>
        <dbReference type="PIRNR" id="PIRNR000535"/>
    </source>
</evidence>
<keyword evidence="4 8" id="KW-0418">Kinase</keyword>
<dbReference type="RefSeq" id="WP_148809690.1">
    <property type="nucleotide sequence ID" value="NZ_CP042243.1"/>
</dbReference>
<dbReference type="CDD" id="cd01164">
    <property type="entry name" value="FruK_PfkB_like"/>
    <property type="match status" value="1"/>
</dbReference>
<name>A0A5C0SFH2_CRATE</name>
<dbReference type="InterPro" id="IPR017583">
    <property type="entry name" value="Tagatose/fructose_Pkinase"/>
</dbReference>
<dbReference type="GO" id="GO:0044281">
    <property type="term" value="P:small molecule metabolic process"/>
    <property type="evidence" value="ECO:0007669"/>
    <property type="project" value="UniProtKB-ARBA"/>
</dbReference>
<keyword evidence="6" id="KW-0423">Lactose metabolism</keyword>
<dbReference type="NCBIfam" id="TIGR03168">
    <property type="entry name" value="1-PFK"/>
    <property type="match status" value="1"/>
</dbReference>
<dbReference type="UniPathway" id="UPA00704">
    <property type="reaction ID" value="UER00715"/>
</dbReference>
<dbReference type="GO" id="GO:0009024">
    <property type="term" value="F:tagatose-6-phosphate kinase activity"/>
    <property type="evidence" value="ECO:0007669"/>
    <property type="project" value="UniProtKB-EC"/>
</dbReference>
<dbReference type="GO" id="GO:0005524">
    <property type="term" value="F:ATP binding"/>
    <property type="evidence" value="ECO:0007669"/>
    <property type="project" value="UniProtKB-KW"/>
</dbReference>
<feature type="domain" description="Carbohydrate kinase PfkB" evidence="7">
    <location>
        <begin position="7"/>
        <end position="286"/>
    </location>
</feature>
<dbReference type="SUPFAM" id="SSF53613">
    <property type="entry name" value="Ribokinase-like"/>
    <property type="match status" value="1"/>
</dbReference>
<dbReference type="Gene3D" id="3.40.1190.20">
    <property type="match status" value="1"/>
</dbReference>
<dbReference type="KEGG" id="crs:FQB35_09485"/>
<dbReference type="GO" id="GO:0005829">
    <property type="term" value="C:cytosol"/>
    <property type="evidence" value="ECO:0007669"/>
    <property type="project" value="TreeGrafter"/>
</dbReference>
<dbReference type="InterPro" id="IPR011611">
    <property type="entry name" value="PfkB_dom"/>
</dbReference>
<comment type="similarity">
    <text evidence="6">Belongs to the carbohydrate kinase PfkB family. LacC subfamily.</text>
</comment>
<keyword evidence="3 6" id="KW-0547">Nucleotide-binding</keyword>
<dbReference type="Proteomes" id="UP000324646">
    <property type="component" value="Chromosome"/>
</dbReference>
<dbReference type="FunFam" id="3.40.1190.20:FF:000001">
    <property type="entry name" value="Phosphofructokinase"/>
    <property type="match status" value="1"/>
</dbReference>
<comment type="pathway">
    <text evidence="6">Carbohydrate metabolism; D-tagatose 6-phosphate degradation; D-glyceraldehyde 3-phosphate and glycerone phosphate from D-tagatose 6-phosphate: step 1/2.</text>
</comment>
<dbReference type="GO" id="GO:0016052">
    <property type="term" value="P:carbohydrate catabolic process"/>
    <property type="evidence" value="ECO:0007669"/>
    <property type="project" value="UniProtKB-ARBA"/>
</dbReference>
<keyword evidence="9" id="KW-1185">Reference proteome</keyword>
<dbReference type="InterPro" id="IPR022463">
    <property type="entry name" value="1-PFruKinase"/>
</dbReference>